<accession>V4HFK2</accession>
<protein>
    <recommendedName>
        <fullName evidence="3">CHAT domain-containing protein</fullName>
    </recommendedName>
</protein>
<evidence type="ECO:0008006" key="3">
    <source>
        <dbReference type="Google" id="ProtNLM"/>
    </source>
</evidence>
<comment type="caution">
    <text evidence="1">The sequence shown here is derived from an EMBL/GenBank/DDBJ whole genome shotgun (WGS) entry which is preliminary data.</text>
</comment>
<reference evidence="1 2" key="1">
    <citation type="journal article" date="2013" name="Genome Announc.">
        <title>Draft Genome Sequence of 'Candidatus Halobonum tyrrellensis' Strain G22, Isolated from the Hypersaline Waters of Lake Tyrrell, Australia.</title>
        <authorList>
            <person name="Ugalde J.A."/>
            <person name="Narasingarao P."/>
            <person name="Kuo S."/>
            <person name="Podell S."/>
            <person name="Allen E.E."/>
        </authorList>
    </citation>
    <scope>NUCLEOTIDE SEQUENCE [LARGE SCALE GENOMIC DNA]</scope>
    <source>
        <strain evidence="1 2">G22</strain>
    </source>
</reference>
<sequence length="688" mass="74793">MRVETTDEGLRAADATKSSITVSTGDWADGADAPSIAAAHERLGDRAPHTPETAVSGETARLGFPPYRATVRSLSSGDTTTLARAGGHLDLPADEYLLVVQGSVVAQVRFDGPATLSLPNYERVVLSLPARAPVEVGFVSRVADGVGTVTVPRTPQGLATAVSVFGAVNRTETPDRTYPSMRGPAPRVEFGATDVPSEVRERVARSGVELAVPPDPKHLFVAAPLAAYLDAEVTLVDPERAALVADGERWPLPGFPAFPDRVAGLLRRVFFLDCLVRVAGPHDEGVDQVPLLSEVGLDAETVYPMSVAERVGAYLDVPFESISDRLPDWHLSMYVKPTFDHVAALPHLVPDLPFVLPPDATDLESDEWLDRSLSDFYRASHGDVASIDLVRPTLGPGRTHGWLADGVPIDVFKATTAAYENRARYLDAAGEPLSVTAVLNDSRMRDEQDDAAARYREHAEELDVDIEVRESLTVDDLAAVFESRHDLVHYIGHCETGGLRCSDGTLSVSSIDESNVQTFFLNACGSYYEGRELVRKGSVAGGVTLNEVLDSHAATVGTTFAQLMAGGYCIERSLDKARRRIMTGKDYAVVGDGTHVLTQSTSLVPADVELDRVGPDEFRVRYCVDGPRLPGASHHCYLRDDDGESLLRTREEYVVDRAKIREFLGYCREPILYEGDLHWPEELRESVL</sequence>
<gene>
    <name evidence="1" type="ORF">K933_07147</name>
</gene>
<dbReference type="PATRIC" id="fig|1324957.4.peg.1444"/>
<evidence type="ECO:0000313" key="1">
    <source>
        <dbReference type="EMBL" id="ESP88853.1"/>
    </source>
</evidence>
<proteinExistence type="predicted"/>
<dbReference type="eggNOG" id="arCOG06229">
    <property type="taxonomic scope" value="Archaea"/>
</dbReference>
<dbReference type="Proteomes" id="UP000017840">
    <property type="component" value="Unassembled WGS sequence"/>
</dbReference>
<keyword evidence="2" id="KW-1185">Reference proteome</keyword>
<dbReference type="OrthoDB" id="269729at2157"/>
<organism evidence="1 2">
    <name type="scientific">Candidatus Halobonum tyrrellensis G22</name>
    <dbReference type="NCBI Taxonomy" id="1324957"/>
    <lineage>
        <taxon>Archaea</taxon>
        <taxon>Methanobacteriati</taxon>
        <taxon>Methanobacteriota</taxon>
        <taxon>Stenosarchaea group</taxon>
        <taxon>Halobacteria</taxon>
        <taxon>Halobacteriales</taxon>
        <taxon>Haloferacaceae</taxon>
        <taxon>Candidatus Halobonum</taxon>
    </lineage>
</organism>
<dbReference type="EMBL" id="ASGZ01000023">
    <property type="protein sequence ID" value="ESP88853.1"/>
    <property type="molecule type" value="Genomic_DNA"/>
</dbReference>
<evidence type="ECO:0000313" key="2">
    <source>
        <dbReference type="Proteomes" id="UP000017840"/>
    </source>
</evidence>
<name>V4HFK2_9EURY</name>
<dbReference type="RefSeq" id="WP_023394016.1">
    <property type="nucleotide sequence ID" value="NZ_ASGZ01000023.1"/>
</dbReference>
<dbReference type="AlphaFoldDB" id="V4HFK2"/>
<dbReference type="STRING" id="1324957.K933_07147"/>